<sequence length="53" mass="6235">MLTGKHDEAEVLIEDHQYFRVKNKDNNSRKIELEEVLESSLSQAEKESVIYIK</sequence>
<gene>
    <name evidence="1" type="ORF">NCTC12965_06538</name>
</gene>
<protein>
    <submittedName>
        <fullName evidence="1">Uncharacterized protein</fullName>
    </submittedName>
</protein>
<name>A0A4U9W3N9_SERFO</name>
<reference evidence="1" key="1">
    <citation type="submission" date="2019-05" db="EMBL/GenBank/DDBJ databases">
        <authorList>
            <consortium name="Pathogen Informatics"/>
        </authorList>
    </citation>
    <scope>NUCLEOTIDE SEQUENCE [LARGE SCALE GENOMIC DNA]</scope>
    <source>
        <strain evidence="1">NCTC12965</strain>
    </source>
</reference>
<evidence type="ECO:0000313" key="1">
    <source>
        <dbReference type="EMBL" id="VTR53327.1"/>
    </source>
</evidence>
<organism evidence="1">
    <name type="scientific">Serratia fonticola</name>
    <dbReference type="NCBI Taxonomy" id="47917"/>
    <lineage>
        <taxon>Bacteria</taxon>
        <taxon>Pseudomonadati</taxon>
        <taxon>Pseudomonadota</taxon>
        <taxon>Gammaproteobacteria</taxon>
        <taxon>Enterobacterales</taxon>
        <taxon>Yersiniaceae</taxon>
        <taxon>Serratia</taxon>
    </lineage>
</organism>
<dbReference type="AlphaFoldDB" id="A0A4U9W3N9"/>
<accession>A0A4U9W3N9</accession>
<dbReference type="EMBL" id="CABEEZ010000127">
    <property type="protein sequence ID" value="VTR53327.1"/>
    <property type="molecule type" value="Genomic_DNA"/>
</dbReference>
<proteinExistence type="predicted"/>